<dbReference type="InterPro" id="IPR009057">
    <property type="entry name" value="Homeodomain-like_sf"/>
</dbReference>
<dbReference type="InterPro" id="IPR001647">
    <property type="entry name" value="HTH_TetR"/>
</dbReference>
<gene>
    <name evidence="6" type="ORF">C1J01_21925</name>
</gene>
<sequence length="225" mass="24908">MSRNVTEHPVRLTKVRAVTAEVSENLRSDARDNRARILAVARAAFAAEGLDVPIREIARRAQVGPATVYRHFPTKEALFSEAFSESMATCSAIIEEGLTAADPWRGFCQVIERLMEAHALDRGFSRAFTSRLPPAVEYFTADRDRALRLLVRLVRNAKEAGGLRTDFVLEDMILAMMATEGIRAESPEMRVAAARRLAALMIQSFRANPVVAPLPPAVRLPLSPR</sequence>
<comment type="caution">
    <text evidence="6">The sequence shown here is derived from an EMBL/GenBank/DDBJ whole genome shotgun (WGS) entry which is preliminary data.</text>
</comment>
<dbReference type="SUPFAM" id="SSF48498">
    <property type="entry name" value="Tetracyclin repressor-like, C-terminal domain"/>
    <property type="match status" value="1"/>
</dbReference>
<keyword evidence="1" id="KW-0805">Transcription regulation</keyword>
<evidence type="ECO:0000313" key="6">
    <source>
        <dbReference type="EMBL" id="PZG16139.1"/>
    </source>
</evidence>
<dbReference type="GO" id="GO:0003700">
    <property type="term" value="F:DNA-binding transcription factor activity"/>
    <property type="evidence" value="ECO:0007669"/>
    <property type="project" value="TreeGrafter"/>
</dbReference>
<reference evidence="6 7" key="1">
    <citation type="submission" date="2018-01" db="EMBL/GenBank/DDBJ databases">
        <title>Draft genome sequence of Nonomuraea sp. KC333.</title>
        <authorList>
            <person name="Sahin N."/>
            <person name="Saygin H."/>
            <person name="Ay H."/>
        </authorList>
    </citation>
    <scope>NUCLEOTIDE SEQUENCE [LARGE SCALE GENOMIC DNA]</scope>
    <source>
        <strain evidence="6 7">KC333</strain>
    </source>
</reference>
<evidence type="ECO:0000256" key="4">
    <source>
        <dbReference type="PROSITE-ProRule" id="PRU00335"/>
    </source>
</evidence>
<feature type="domain" description="HTH tetR-type" evidence="5">
    <location>
        <begin position="31"/>
        <end position="90"/>
    </location>
</feature>
<protein>
    <submittedName>
        <fullName evidence="6">TetR family transcriptional regulator</fullName>
    </submittedName>
</protein>
<dbReference type="PROSITE" id="PS50977">
    <property type="entry name" value="HTH_TETR_2"/>
    <property type="match status" value="1"/>
</dbReference>
<dbReference type="PANTHER" id="PTHR30055:SF234">
    <property type="entry name" value="HTH-TYPE TRANSCRIPTIONAL REGULATOR BETI"/>
    <property type="match status" value="1"/>
</dbReference>
<dbReference type="Pfam" id="PF00440">
    <property type="entry name" value="TetR_N"/>
    <property type="match status" value="1"/>
</dbReference>
<keyword evidence="2 4" id="KW-0238">DNA-binding</keyword>
<organism evidence="6 7">
    <name type="scientific">Nonomuraea aridisoli</name>
    <dbReference type="NCBI Taxonomy" id="2070368"/>
    <lineage>
        <taxon>Bacteria</taxon>
        <taxon>Bacillati</taxon>
        <taxon>Actinomycetota</taxon>
        <taxon>Actinomycetes</taxon>
        <taxon>Streptosporangiales</taxon>
        <taxon>Streptosporangiaceae</taxon>
        <taxon>Nonomuraea</taxon>
    </lineage>
</organism>
<dbReference type="EMBL" id="POUD01000090">
    <property type="protein sequence ID" value="PZG16139.1"/>
    <property type="molecule type" value="Genomic_DNA"/>
</dbReference>
<dbReference type="PRINTS" id="PR00455">
    <property type="entry name" value="HTHTETR"/>
</dbReference>
<feature type="DNA-binding region" description="H-T-H motif" evidence="4">
    <location>
        <begin position="53"/>
        <end position="72"/>
    </location>
</feature>
<evidence type="ECO:0000313" key="7">
    <source>
        <dbReference type="Proteomes" id="UP000249304"/>
    </source>
</evidence>
<name>A0A2W2EGZ0_9ACTN</name>
<dbReference type="InterPro" id="IPR036271">
    <property type="entry name" value="Tet_transcr_reg_TetR-rel_C_sf"/>
</dbReference>
<evidence type="ECO:0000259" key="5">
    <source>
        <dbReference type="PROSITE" id="PS50977"/>
    </source>
</evidence>
<keyword evidence="7" id="KW-1185">Reference proteome</keyword>
<dbReference type="Gene3D" id="1.10.357.10">
    <property type="entry name" value="Tetracycline Repressor, domain 2"/>
    <property type="match status" value="1"/>
</dbReference>
<dbReference type="PANTHER" id="PTHR30055">
    <property type="entry name" value="HTH-TYPE TRANSCRIPTIONAL REGULATOR RUTR"/>
    <property type="match status" value="1"/>
</dbReference>
<evidence type="ECO:0000256" key="2">
    <source>
        <dbReference type="ARBA" id="ARBA00023125"/>
    </source>
</evidence>
<proteinExistence type="predicted"/>
<dbReference type="SUPFAM" id="SSF46689">
    <property type="entry name" value="Homeodomain-like"/>
    <property type="match status" value="1"/>
</dbReference>
<keyword evidence="3" id="KW-0804">Transcription</keyword>
<dbReference type="AlphaFoldDB" id="A0A2W2EGZ0"/>
<dbReference type="GO" id="GO:0000976">
    <property type="term" value="F:transcription cis-regulatory region binding"/>
    <property type="evidence" value="ECO:0007669"/>
    <property type="project" value="TreeGrafter"/>
</dbReference>
<accession>A0A2W2EGZ0</accession>
<dbReference type="OrthoDB" id="9795011at2"/>
<evidence type="ECO:0000256" key="1">
    <source>
        <dbReference type="ARBA" id="ARBA00023015"/>
    </source>
</evidence>
<evidence type="ECO:0000256" key="3">
    <source>
        <dbReference type="ARBA" id="ARBA00023163"/>
    </source>
</evidence>
<dbReference type="InterPro" id="IPR050109">
    <property type="entry name" value="HTH-type_TetR-like_transc_reg"/>
</dbReference>
<dbReference type="Proteomes" id="UP000249304">
    <property type="component" value="Unassembled WGS sequence"/>
</dbReference>